<keyword evidence="4" id="KW-1185">Reference proteome</keyword>
<name>B3S6V6_TRIAD</name>
<feature type="non-terminal residue" evidence="3">
    <location>
        <position position="308"/>
    </location>
</feature>
<dbReference type="Proteomes" id="UP000009022">
    <property type="component" value="Unassembled WGS sequence"/>
</dbReference>
<dbReference type="HOGENOM" id="CLU_039221_2_0_1"/>
<dbReference type="InterPro" id="IPR011022">
    <property type="entry name" value="Arrestin_C-like"/>
</dbReference>
<proteinExistence type="inferred from homology"/>
<dbReference type="Pfam" id="PF02752">
    <property type="entry name" value="Arrestin_C"/>
    <property type="match status" value="1"/>
</dbReference>
<dbReference type="InterPro" id="IPR050357">
    <property type="entry name" value="Arrestin_domain-protein"/>
</dbReference>
<dbReference type="RefSeq" id="XP_002115974.1">
    <property type="nucleotide sequence ID" value="XM_002115938.1"/>
</dbReference>
<dbReference type="Pfam" id="PF00339">
    <property type="entry name" value="Arrestin_N"/>
    <property type="match status" value="1"/>
</dbReference>
<reference evidence="3 4" key="1">
    <citation type="journal article" date="2008" name="Nature">
        <title>The Trichoplax genome and the nature of placozoans.</title>
        <authorList>
            <person name="Srivastava M."/>
            <person name="Begovic E."/>
            <person name="Chapman J."/>
            <person name="Putnam N.H."/>
            <person name="Hellsten U."/>
            <person name="Kawashima T."/>
            <person name="Kuo A."/>
            <person name="Mitros T."/>
            <person name="Salamov A."/>
            <person name="Carpenter M.L."/>
            <person name="Signorovitch A.Y."/>
            <person name="Moreno M.A."/>
            <person name="Kamm K."/>
            <person name="Grimwood J."/>
            <person name="Schmutz J."/>
            <person name="Shapiro H."/>
            <person name="Grigoriev I.V."/>
            <person name="Buss L.W."/>
            <person name="Schierwater B."/>
            <person name="Dellaporta S.L."/>
            <person name="Rokhsar D.S."/>
        </authorList>
    </citation>
    <scope>NUCLEOTIDE SEQUENCE [LARGE SCALE GENOMIC DNA]</scope>
    <source>
        <strain evidence="3 4">Grell-BS-1999</strain>
    </source>
</reference>
<feature type="domain" description="Arrestin C-terminal-like" evidence="2">
    <location>
        <begin position="180"/>
        <end position="308"/>
    </location>
</feature>
<accession>B3S6V6</accession>
<dbReference type="GeneID" id="6757276"/>
<dbReference type="Gene3D" id="2.60.40.640">
    <property type="match status" value="2"/>
</dbReference>
<dbReference type="GO" id="GO:0005737">
    <property type="term" value="C:cytoplasm"/>
    <property type="evidence" value="ECO:0000318"/>
    <property type="project" value="GO_Central"/>
</dbReference>
<dbReference type="OrthoDB" id="2333384at2759"/>
<dbReference type="GO" id="GO:0015031">
    <property type="term" value="P:protein transport"/>
    <property type="evidence" value="ECO:0000318"/>
    <property type="project" value="GO_Central"/>
</dbReference>
<evidence type="ECO:0000256" key="1">
    <source>
        <dbReference type="ARBA" id="ARBA00005298"/>
    </source>
</evidence>
<dbReference type="InterPro" id="IPR011021">
    <property type="entry name" value="Arrestin-like_N"/>
</dbReference>
<dbReference type="eggNOG" id="KOG3780">
    <property type="taxonomic scope" value="Eukaryota"/>
</dbReference>
<dbReference type="SMART" id="SM01017">
    <property type="entry name" value="Arrestin_C"/>
    <property type="match status" value="1"/>
</dbReference>
<dbReference type="EMBL" id="DS985253">
    <property type="protein sequence ID" value="EDV21374.1"/>
    <property type="molecule type" value="Genomic_DNA"/>
</dbReference>
<comment type="similarity">
    <text evidence="1">Belongs to the arrestin family.</text>
</comment>
<protein>
    <recommendedName>
        <fullName evidence="2">Arrestin C-terminal-like domain-containing protein</fullName>
    </recommendedName>
</protein>
<dbReference type="PANTHER" id="PTHR11188">
    <property type="entry name" value="ARRESTIN DOMAIN CONTAINING PROTEIN"/>
    <property type="match status" value="1"/>
</dbReference>
<evidence type="ECO:0000313" key="4">
    <source>
        <dbReference type="Proteomes" id="UP000009022"/>
    </source>
</evidence>
<dbReference type="CTD" id="6757276"/>
<sequence length="308" mass="34600">KIKSYTINFSKNQKAYFPGQTISGVVTIVLTESTRIKSIKIGIFGEAKTRIAYKSGDDTKTAYQNQKFLEHVTLNICLLKCLLDRNDKNLENHLLLAGQYRYPFAFRLPTSDILPSTFESIQPGNSIRYLVESWIELPLRVPPICKKPFTFLQVIDCNAPNFEPPLPLENEKSICCWCCQSGPLIIRAAIDKKAFVPGEKVTLLTAEIENYTDRNMNGIAISLLQMVTRRAKGILSTKSYASLAQSETIKQGCSFTWNDKSITIPCLPPTNSLSNILKVEYFIKVYVKVPMEPNLTIDLPVIVGTIPI</sequence>
<evidence type="ECO:0000313" key="3">
    <source>
        <dbReference type="EMBL" id="EDV21374.1"/>
    </source>
</evidence>
<evidence type="ECO:0000259" key="2">
    <source>
        <dbReference type="SMART" id="SM01017"/>
    </source>
</evidence>
<dbReference type="SUPFAM" id="SSF81296">
    <property type="entry name" value="E set domains"/>
    <property type="match status" value="2"/>
</dbReference>
<dbReference type="InterPro" id="IPR014756">
    <property type="entry name" value="Ig_E-set"/>
</dbReference>
<dbReference type="PhylomeDB" id="B3S6V6"/>
<dbReference type="InParanoid" id="B3S6V6"/>
<dbReference type="KEGG" id="tad:TRIADDRAFT_11395"/>
<dbReference type="PANTHER" id="PTHR11188:SF17">
    <property type="entry name" value="FI21816P1"/>
    <property type="match status" value="1"/>
</dbReference>
<gene>
    <name evidence="3" type="ORF">TRIADDRAFT_11395</name>
</gene>
<dbReference type="InterPro" id="IPR014752">
    <property type="entry name" value="Arrestin-like_C"/>
</dbReference>
<feature type="non-terminal residue" evidence="3">
    <location>
        <position position="1"/>
    </location>
</feature>
<dbReference type="AlphaFoldDB" id="B3S6V6"/>
<dbReference type="OMA" id="GATERWN"/>
<organism evidence="3 4">
    <name type="scientific">Trichoplax adhaerens</name>
    <name type="common">Trichoplax reptans</name>
    <dbReference type="NCBI Taxonomy" id="10228"/>
    <lineage>
        <taxon>Eukaryota</taxon>
        <taxon>Metazoa</taxon>
        <taxon>Placozoa</taxon>
        <taxon>Uniplacotomia</taxon>
        <taxon>Trichoplacea</taxon>
        <taxon>Trichoplacidae</taxon>
        <taxon>Trichoplax</taxon>
    </lineage>
</organism>